<evidence type="ECO:0000313" key="7">
    <source>
        <dbReference type="Proteomes" id="UP000636110"/>
    </source>
</evidence>
<evidence type="ECO:0000256" key="1">
    <source>
        <dbReference type="ARBA" id="ARBA00022491"/>
    </source>
</evidence>
<gene>
    <name evidence="6" type="ORF">GM920_09490</name>
</gene>
<evidence type="ECO:0000256" key="4">
    <source>
        <dbReference type="ARBA" id="ARBA00023163"/>
    </source>
</evidence>
<keyword evidence="2" id="KW-0805">Transcription regulation</keyword>
<evidence type="ECO:0000256" key="3">
    <source>
        <dbReference type="ARBA" id="ARBA00023125"/>
    </source>
</evidence>
<dbReference type="Gene3D" id="3.40.50.280">
    <property type="entry name" value="Cobalamin-binding domain"/>
    <property type="match status" value="1"/>
</dbReference>
<dbReference type="InterPro" id="IPR000551">
    <property type="entry name" value="MerR-type_HTH_dom"/>
</dbReference>
<accession>A0ABR6EV73</accession>
<proteinExistence type="predicted"/>
<dbReference type="Pfam" id="PF13411">
    <property type="entry name" value="MerR_1"/>
    <property type="match status" value="1"/>
</dbReference>
<dbReference type="EMBL" id="WNXC01000002">
    <property type="protein sequence ID" value="MBB2149139.1"/>
    <property type="molecule type" value="Genomic_DNA"/>
</dbReference>
<keyword evidence="1" id="KW-0678">Repressor</keyword>
<dbReference type="PANTHER" id="PTHR30204">
    <property type="entry name" value="REDOX-CYCLING DRUG-SENSING TRANSCRIPTIONAL ACTIVATOR SOXR"/>
    <property type="match status" value="1"/>
</dbReference>
<dbReference type="PROSITE" id="PS50937">
    <property type="entry name" value="HTH_MERR_2"/>
    <property type="match status" value="1"/>
</dbReference>
<name>A0ABR6EV73_9SPHI</name>
<evidence type="ECO:0000313" key="6">
    <source>
        <dbReference type="EMBL" id="MBB2149139.1"/>
    </source>
</evidence>
<dbReference type="Gene3D" id="1.10.1240.10">
    <property type="entry name" value="Methionine synthase domain"/>
    <property type="match status" value="1"/>
</dbReference>
<dbReference type="Proteomes" id="UP000636110">
    <property type="component" value="Unassembled WGS sequence"/>
</dbReference>
<evidence type="ECO:0000256" key="2">
    <source>
        <dbReference type="ARBA" id="ARBA00023015"/>
    </source>
</evidence>
<dbReference type="SMART" id="SM00422">
    <property type="entry name" value="HTH_MERR"/>
    <property type="match status" value="1"/>
</dbReference>
<sequence>MDKYKYSISDLEQLSGIHVDTIRIWERRYNALTPMRSAGNTRLYNDQHLRRLLNIVGLSQSGMKISQVCALSDQQIDQLLKKEIDYTISSDSKIEYYISQLLKYGLAYNELKFDQLITSCIEELEMTSTYKNVLYPLLVRLGLMWRRDTICPAQEHFLSNIIRQKLFVAIDKIQVKNKTTASWLLFLPEDEDHDIGLLFAQYLLKSAGHRVIFLGGRVPMDSLKDAMAHNQSEHILLFMVRSRPVTDAQAYLNTLSENFSGSKIHLAGNSKLLTQLQLAENINWFQSIEGFEQTINQYQNVN</sequence>
<organism evidence="6 7">
    <name type="scientific">Pedobacter gandavensis</name>
    <dbReference type="NCBI Taxonomy" id="2679963"/>
    <lineage>
        <taxon>Bacteria</taxon>
        <taxon>Pseudomonadati</taxon>
        <taxon>Bacteroidota</taxon>
        <taxon>Sphingobacteriia</taxon>
        <taxon>Sphingobacteriales</taxon>
        <taxon>Sphingobacteriaceae</taxon>
        <taxon>Pedobacter</taxon>
    </lineage>
</organism>
<dbReference type="InterPro" id="IPR009061">
    <property type="entry name" value="DNA-bd_dom_put_sf"/>
</dbReference>
<comment type="caution">
    <text evidence="6">The sequence shown here is derived from an EMBL/GenBank/DDBJ whole genome shotgun (WGS) entry which is preliminary data.</text>
</comment>
<reference evidence="6 7" key="1">
    <citation type="submission" date="2019-11" db="EMBL/GenBank/DDBJ databases">
        <title>Description of Pedobacter sp. LMG 31462T.</title>
        <authorList>
            <person name="Carlier A."/>
            <person name="Qi S."/>
            <person name="Vandamme P."/>
        </authorList>
    </citation>
    <scope>NUCLEOTIDE SEQUENCE [LARGE SCALE GENOMIC DNA]</scope>
    <source>
        <strain evidence="6 7">LMG 31462</strain>
    </source>
</reference>
<dbReference type="InterPro" id="IPR036594">
    <property type="entry name" value="Meth_synthase_dom"/>
</dbReference>
<dbReference type="Pfam" id="PF02607">
    <property type="entry name" value="B12-binding_2"/>
    <property type="match status" value="1"/>
</dbReference>
<keyword evidence="7" id="KW-1185">Reference proteome</keyword>
<evidence type="ECO:0000259" key="5">
    <source>
        <dbReference type="PROSITE" id="PS50937"/>
    </source>
</evidence>
<dbReference type="SUPFAM" id="SSF46955">
    <property type="entry name" value="Putative DNA-binding domain"/>
    <property type="match status" value="1"/>
</dbReference>
<dbReference type="InterPro" id="IPR003759">
    <property type="entry name" value="Cbl-bd_cap"/>
</dbReference>
<dbReference type="SUPFAM" id="SSF52242">
    <property type="entry name" value="Cobalamin (vitamin B12)-binding domain"/>
    <property type="match status" value="1"/>
</dbReference>
<protein>
    <submittedName>
        <fullName evidence="6">MerR family transcriptional regulator</fullName>
    </submittedName>
</protein>
<dbReference type="PANTHER" id="PTHR30204:SF69">
    <property type="entry name" value="MERR-FAMILY TRANSCRIPTIONAL REGULATOR"/>
    <property type="match status" value="1"/>
</dbReference>
<feature type="domain" description="HTH merR-type" evidence="5">
    <location>
        <begin position="5"/>
        <end position="74"/>
    </location>
</feature>
<dbReference type="RefSeq" id="WP_182956225.1">
    <property type="nucleotide sequence ID" value="NZ_WNXC01000002.1"/>
</dbReference>
<keyword evidence="4" id="KW-0804">Transcription</keyword>
<dbReference type="CDD" id="cd01104">
    <property type="entry name" value="HTH_MlrA-CarA"/>
    <property type="match status" value="1"/>
</dbReference>
<dbReference type="Gene3D" id="1.10.1660.10">
    <property type="match status" value="1"/>
</dbReference>
<dbReference type="InterPro" id="IPR047057">
    <property type="entry name" value="MerR_fam"/>
</dbReference>
<keyword evidence="3" id="KW-0238">DNA-binding</keyword>
<dbReference type="InterPro" id="IPR036724">
    <property type="entry name" value="Cobalamin-bd_sf"/>
</dbReference>